<proteinExistence type="predicted"/>
<name>A0A742UE49_SALER</name>
<sequence>MLMHIVMFTFKSPWSWSSLEAIDAERVTRTHPNQIGEIKGWSCGRNTTKRDVAADFVVIGLFENNEDLNTYIVHPDHQKGVMKWRSIADWKVVDIEFPSDFTLNCGLLSVLNNLTYSSGKISNILRNEDEV</sequence>
<dbReference type="EMBL" id="DAAUKO010000010">
    <property type="protein sequence ID" value="HAF1614660.1"/>
    <property type="molecule type" value="Genomic_DNA"/>
</dbReference>
<dbReference type="Pfam" id="PF07876">
    <property type="entry name" value="Dabb"/>
    <property type="match status" value="1"/>
</dbReference>
<accession>A0A742UE49</accession>
<feature type="domain" description="Stress-response A/B barrel" evidence="1">
    <location>
        <begin position="2"/>
        <end position="95"/>
    </location>
</feature>
<reference evidence="2" key="2">
    <citation type="submission" date="2020-02" db="EMBL/GenBank/DDBJ databases">
        <authorList>
            <consortium name="NCBI Pathogen Detection Project"/>
        </authorList>
    </citation>
    <scope>NUCLEOTIDE SEQUENCE</scope>
    <source>
        <strain evidence="2">MA.03-3818</strain>
    </source>
</reference>
<dbReference type="AlphaFoldDB" id="A0A742UE49"/>
<protein>
    <submittedName>
        <fullName evidence="2">Dabb family protein</fullName>
    </submittedName>
</protein>
<dbReference type="PROSITE" id="PS51502">
    <property type="entry name" value="S_R_A_B_BARREL"/>
    <property type="match status" value="1"/>
</dbReference>
<gene>
    <name evidence="2" type="ORF">G9B49_003647</name>
</gene>
<dbReference type="SMART" id="SM00886">
    <property type="entry name" value="Dabb"/>
    <property type="match status" value="1"/>
</dbReference>
<dbReference type="InterPro" id="IPR011008">
    <property type="entry name" value="Dimeric_a/b-barrel"/>
</dbReference>
<evidence type="ECO:0000313" key="2">
    <source>
        <dbReference type="EMBL" id="HAF1614660.1"/>
    </source>
</evidence>
<evidence type="ECO:0000259" key="1">
    <source>
        <dbReference type="PROSITE" id="PS51502"/>
    </source>
</evidence>
<dbReference type="SUPFAM" id="SSF54909">
    <property type="entry name" value="Dimeric alpha+beta barrel"/>
    <property type="match status" value="1"/>
</dbReference>
<dbReference type="Gene3D" id="3.30.70.100">
    <property type="match status" value="1"/>
</dbReference>
<reference evidence="2" key="1">
    <citation type="journal article" date="2018" name="Genome Biol.">
        <title>SKESA: strategic k-mer extension for scrupulous assemblies.</title>
        <authorList>
            <person name="Souvorov A."/>
            <person name="Agarwala R."/>
            <person name="Lipman D.J."/>
        </authorList>
    </citation>
    <scope>NUCLEOTIDE SEQUENCE</scope>
    <source>
        <strain evidence="2">MA.03-3818</strain>
    </source>
</reference>
<organism evidence="2">
    <name type="scientific">Salmonella enterica</name>
    <name type="common">Salmonella choleraesuis</name>
    <dbReference type="NCBI Taxonomy" id="28901"/>
    <lineage>
        <taxon>Bacteria</taxon>
        <taxon>Pseudomonadati</taxon>
        <taxon>Pseudomonadota</taxon>
        <taxon>Gammaproteobacteria</taxon>
        <taxon>Enterobacterales</taxon>
        <taxon>Enterobacteriaceae</taxon>
        <taxon>Salmonella</taxon>
    </lineage>
</organism>
<dbReference type="InterPro" id="IPR013097">
    <property type="entry name" value="Dabb"/>
</dbReference>
<comment type="caution">
    <text evidence="2">The sequence shown here is derived from an EMBL/GenBank/DDBJ whole genome shotgun (WGS) entry which is preliminary data.</text>
</comment>